<evidence type="ECO:0000256" key="8">
    <source>
        <dbReference type="ARBA" id="ARBA00022806"/>
    </source>
</evidence>
<dbReference type="Pfam" id="PF00271">
    <property type="entry name" value="Helicase_C"/>
    <property type="match status" value="1"/>
</dbReference>
<comment type="similarity">
    <text evidence="2">Belongs to the DEAD box helicase family. DDX5/DBP2 subfamily.</text>
</comment>
<evidence type="ECO:0000313" key="19">
    <source>
        <dbReference type="EMBL" id="VFT94981.1"/>
    </source>
</evidence>
<dbReference type="Proteomes" id="UP000332933">
    <property type="component" value="Unassembled WGS sequence"/>
</dbReference>
<keyword evidence="8 13" id="KW-0347">Helicase</keyword>
<feature type="domain" description="Helicase C-terminal" evidence="16">
    <location>
        <begin position="284"/>
        <end position="459"/>
    </location>
</feature>
<dbReference type="PROSITE" id="PS51195">
    <property type="entry name" value="Q_MOTIF"/>
    <property type="match status" value="1"/>
</dbReference>
<reference evidence="19 20" key="1">
    <citation type="submission" date="2019-03" db="EMBL/GenBank/DDBJ databases">
        <authorList>
            <person name="Gaulin E."/>
            <person name="Dumas B."/>
        </authorList>
    </citation>
    <scope>NUCLEOTIDE SEQUENCE [LARGE SCALE GENOMIC DNA]</scope>
    <source>
        <strain evidence="19">CBS 568.67</strain>
    </source>
</reference>
<feature type="domain" description="DEAD-box RNA helicase Q" evidence="17">
    <location>
        <begin position="66"/>
        <end position="94"/>
    </location>
</feature>
<evidence type="ECO:0000256" key="13">
    <source>
        <dbReference type="RuleBase" id="RU000492"/>
    </source>
</evidence>
<evidence type="ECO:0000313" key="18">
    <source>
        <dbReference type="EMBL" id="KAF0690357.1"/>
    </source>
</evidence>
<accession>A0A485LAG5</accession>
<keyword evidence="9 13" id="KW-0067">ATP-binding</keyword>
<dbReference type="CDD" id="cd00268">
    <property type="entry name" value="DEADc"/>
    <property type="match status" value="1"/>
</dbReference>
<dbReference type="GO" id="GO:0003676">
    <property type="term" value="F:nucleic acid binding"/>
    <property type="evidence" value="ECO:0007669"/>
    <property type="project" value="InterPro"/>
</dbReference>
<reference evidence="18" key="2">
    <citation type="submission" date="2019-06" db="EMBL/GenBank/DDBJ databases">
        <title>Genomics analysis of Aphanomyces spp. identifies a new class of oomycete effector associated with host adaptation.</title>
        <authorList>
            <person name="Gaulin E."/>
        </authorList>
    </citation>
    <scope>NUCLEOTIDE SEQUENCE</scope>
    <source>
        <strain evidence="18">CBS 578.67</strain>
    </source>
</reference>
<keyword evidence="20" id="KW-1185">Reference proteome</keyword>
<dbReference type="InterPro" id="IPR014001">
    <property type="entry name" value="Helicase_ATP-bd"/>
</dbReference>
<dbReference type="EC" id="3.6.4.13" evidence="3"/>
<feature type="region of interest" description="Disordered" evidence="14">
    <location>
        <begin position="1"/>
        <end position="42"/>
    </location>
</feature>
<dbReference type="AlphaFoldDB" id="A0A485LAG5"/>
<dbReference type="EMBL" id="VJMH01006380">
    <property type="protein sequence ID" value="KAF0690357.1"/>
    <property type="molecule type" value="Genomic_DNA"/>
</dbReference>
<dbReference type="GO" id="GO:0016787">
    <property type="term" value="F:hydrolase activity"/>
    <property type="evidence" value="ECO:0007669"/>
    <property type="project" value="UniProtKB-KW"/>
</dbReference>
<protein>
    <recommendedName>
        <fullName evidence="3">RNA helicase</fullName>
        <ecNumber evidence="3">3.6.4.13</ecNumber>
    </recommendedName>
</protein>
<keyword evidence="5" id="KW-0698">rRNA processing</keyword>
<evidence type="ECO:0000313" key="20">
    <source>
        <dbReference type="Proteomes" id="UP000332933"/>
    </source>
</evidence>
<sequence>MPISKFDTKKAVAAAPKRKRSDSFADEKTPLTKVPHKAGAGAQWRAEHSIEVIGPSSAYVCPEPILDFSETPFSSAITKCLTAAGYTSPTPTQSQSWPIALAQQDMISVAKTGSGKTVGFLLPSFHHIMQTKSTGPNPRILVLAPTRELATQIEAEAKKFSRVQPAVRTACVFGGAPKFNQLNALNMGVDCLVATPGRLNDFIKMRKVNLSKVTILVLDEADRMLDMGFEPQIRSIVAQIPTQRQTLLFSATWPKSIQKLAREFLRAPVQVNMGDINVLQANKDIVQTIEICREEEKKDKLVTLMNKVVTMEDADNTDVTNHVKTIVFFRTKRACERLGQEFWDEGYAVGCLHGDKEQHERTLTMNQFKQGTVKLLFATDVAARGLDVKDVGVVINYDMPGGTNGIEDYVHRIGRTGRAGAKGKSFSLFTSTDQPCAKKLVEILKAANQEIPSQLEDMASRKGKGGGGGGNKWRGGGGGHRGGGRNKW</sequence>
<feature type="compositionally biased region" description="Basic and acidic residues" evidence="14">
    <location>
        <begin position="1"/>
        <end position="10"/>
    </location>
</feature>
<comment type="subcellular location">
    <subcellularLocation>
        <location evidence="1">Nucleus</location>
        <location evidence="1">Nucleolus</location>
    </subcellularLocation>
</comment>
<feature type="compositionally biased region" description="Basic and acidic residues" evidence="14">
    <location>
        <begin position="21"/>
        <end position="30"/>
    </location>
</feature>
<comment type="function">
    <text evidence="11">ATP-dependent RNA helicase required for 60S ribosomal subunit synthesis. Involved in efficient pre-rRNA processing, predominantly at site A3, which is necessary for the normal formation of 25S and 5.8S rRNAs.</text>
</comment>
<dbReference type="GO" id="GO:0005524">
    <property type="term" value="F:ATP binding"/>
    <property type="evidence" value="ECO:0007669"/>
    <property type="project" value="UniProtKB-KW"/>
</dbReference>
<evidence type="ECO:0000256" key="11">
    <source>
        <dbReference type="ARBA" id="ARBA00037449"/>
    </source>
</evidence>
<dbReference type="PROSITE" id="PS00039">
    <property type="entry name" value="DEAD_ATP_HELICASE"/>
    <property type="match status" value="1"/>
</dbReference>
<gene>
    <name evidence="19" type="primary">Aste57867_18244</name>
    <name evidence="18" type="ORF">As57867_018182</name>
    <name evidence="19" type="ORF">ASTE57867_18244</name>
</gene>
<evidence type="ECO:0000256" key="14">
    <source>
        <dbReference type="SAM" id="MobiDB-lite"/>
    </source>
</evidence>
<evidence type="ECO:0000256" key="9">
    <source>
        <dbReference type="ARBA" id="ARBA00022840"/>
    </source>
</evidence>
<dbReference type="InterPro" id="IPR027417">
    <property type="entry name" value="P-loop_NTPase"/>
</dbReference>
<dbReference type="GO" id="GO:0003724">
    <property type="term" value="F:RNA helicase activity"/>
    <property type="evidence" value="ECO:0007669"/>
    <property type="project" value="UniProtKB-EC"/>
</dbReference>
<dbReference type="InterPro" id="IPR044742">
    <property type="entry name" value="DEAD/DEAH_RhlB"/>
</dbReference>
<keyword evidence="4" id="KW-0690">Ribosome biogenesis</keyword>
<evidence type="ECO:0000256" key="7">
    <source>
        <dbReference type="ARBA" id="ARBA00022801"/>
    </source>
</evidence>
<feature type="compositionally biased region" description="Gly residues" evidence="14">
    <location>
        <begin position="465"/>
        <end position="481"/>
    </location>
</feature>
<dbReference type="FunFam" id="3.40.50.300:FF:000008">
    <property type="entry name" value="ATP-dependent RNA helicase RhlB"/>
    <property type="match status" value="1"/>
</dbReference>
<dbReference type="OrthoDB" id="196131at2759"/>
<keyword evidence="7 13" id="KW-0378">Hydrolase</keyword>
<dbReference type="Pfam" id="PF00270">
    <property type="entry name" value="DEAD"/>
    <property type="match status" value="1"/>
</dbReference>
<dbReference type="InterPro" id="IPR000629">
    <property type="entry name" value="RNA-helicase_DEAD-box_CS"/>
</dbReference>
<dbReference type="EMBL" id="CAADRA010006401">
    <property type="protein sequence ID" value="VFT94981.1"/>
    <property type="molecule type" value="Genomic_DNA"/>
</dbReference>
<dbReference type="SUPFAM" id="SSF52540">
    <property type="entry name" value="P-loop containing nucleoside triphosphate hydrolases"/>
    <property type="match status" value="1"/>
</dbReference>
<keyword evidence="6 13" id="KW-0547">Nucleotide-binding</keyword>
<dbReference type="PANTHER" id="PTHR47958">
    <property type="entry name" value="ATP-DEPENDENT RNA HELICASE DBP3"/>
    <property type="match status" value="1"/>
</dbReference>
<evidence type="ECO:0000256" key="10">
    <source>
        <dbReference type="ARBA" id="ARBA00023242"/>
    </source>
</evidence>
<dbReference type="SMART" id="SM00490">
    <property type="entry name" value="HELICc"/>
    <property type="match status" value="1"/>
</dbReference>
<dbReference type="Gene3D" id="3.40.50.300">
    <property type="entry name" value="P-loop containing nucleotide triphosphate hydrolases"/>
    <property type="match status" value="2"/>
</dbReference>
<dbReference type="PROSITE" id="PS51194">
    <property type="entry name" value="HELICASE_CTER"/>
    <property type="match status" value="1"/>
</dbReference>
<dbReference type="SMART" id="SM00487">
    <property type="entry name" value="DEXDc"/>
    <property type="match status" value="1"/>
</dbReference>
<dbReference type="PROSITE" id="PS51192">
    <property type="entry name" value="HELICASE_ATP_BIND_1"/>
    <property type="match status" value="1"/>
</dbReference>
<name>A0A485LAG5_9STRA</name>
<evidence type="ECO:0000256" key="6">
    <source>
        <dbReference type="ARBA" id="ARBA00022741"/>
    </source>
</evidence>
<evidence type="ECO:0000256" key="4">
    <source>
        <dbReference type="ARBA" id="ARBA00022517"/>
    </source>
</evidence>
<feature type="region of interest" description="Disordered" evidence="14">
    <location>
        <begin position="452"/>
        <end position="488"/>
    </location>
</feature>
<evidence type="ECO:0000259" key="15">
    <source>
        <dbReference type="PROSITE" id="PS51192"/>
    </source>
</evidence>
<dbReference type="CDD" id="cd18787">
    <property type="entry name" value="SF2_C_DEAD"/>
    <property type="match status" value="1"/>
</dbReference>
<evidence type="ECO:0000259" key="17">
    <source>
        <dbReference type="PROSITE" id="PS51195"/>
    </source>
</evidence>
<evidence type="ECO:0000256" key="2">
    <source>
        <dbReference type="ARBA" id="ARBA00009334"/>
    </source>
</evidence>
<evidence type="ECO:0000256" key="5">
    <source>
        <dbReference type="ARBA" id="ARBA00022552"/>
    </source>
</evidence>
<organism evidence="19 20">
    <name type="scientific">Aphanomyces stellatus</name>
    <dbReference type="NCBI Taxonomy" id="120398"/>
    <lineage>
        <taxon>Eukaryota</taxon>
        <taxon>Sar</taxon>
        <taxon>Stramenopiles</taxon>
        <taxon>Oomycota</taxon>
        <taxon>Saprolegniomycetes</taxon>
        <taxon>Saprolegniales</taxon>
        <taxon>Verrucalvaceae</taxon>
        <taxon>Aphanomyces</taxon>
    </lineage>
</organism>
<keyword evidence="10" id="KW-0539">Nucleus</keyword>
<evidence type="ECO:0000259" key="16">
    <source>
        <dbReference type="PROSITE" id="PS51194"/>
    </source>
</evidence>
<proteinExistence type="inferred from homology"/>
<dbReference type="InterPro" id="IPR001650">
    <property type="entry name" value="Helicase_C-like"/>
</dbReference>
<dbReference type="InterPro" id="IPR014014">
    <property type="entry name" value="RNA_helicase_DEAD_Q_motif"/>
</dbReference>
<dbReference type="InterPro" id="IPR011545">
    <property type="entry name" value="DEAD/DEAH_box_helicase_dom"/>
</dbReference>
<feature type="short sequence motif" description="Q motif" evidence="12">
    <location>
        <begin position="66"/>
        <end position="94"/>
    </location>
</feature>
<evidence type="ECO:0000256" key="1">
    <source>
        <dbReference type="ARBA" id="ARBA00004604"/>
    </source>
</evidence>
<feature type="domain" description="Helicase ATP-binding" evidence="15">
    <location>
        <begin position="97"/>
        <end position="271"/>
    </location>
</feature>
<evidence type="ECO:0000256" key="3">
    <source>
        <dbReference type="ARBA" id="ARBA00012552"/>
    </source>
</evidence>
<evidence type="ECO:0000256" key="12">
    <source>
        <dbReference type="PROSITE-ProRule" id="PRU00552"/>
    </source>
</evidence>